<keyword evidence="5 8" id="KW-0720">Serine protease</keyword>
<keyword evidence="3 10" id="KW-0732">Signal</keyword>
<keyword evidence="4 8" id="KW-0378">Hydrolase</keyword>
<sequence>MPPASTTTLLAALCLLAAARCGRLSPPGRLLRGSGGRIVGGEVTTIDKLPYQVALEFWGAQGCGGAILTSTHVLTAAHCTDGESASSMTIRAGSSVRGVGGTVRRVVDVLQHPEYNAKSTDYDLSVLVLEADLPSNDRGIAAITLVVDAPPEGALGTVSGWGDQTEGGNGSSQLRFVQVPKVSEADCKEALGDSAITDRMTCYGAPEGGKDSCQGDSGGPLAVGGALAGIVSWGVGCGDAGYPGVYADLINPELRSFIEDGTGLDLQEPRQRRGREQDLCCSE</sequence>
<dbReference type="PRINTS" id="PR00722">
    <property type="entry name" value="CHYMOTRYPSIN"/>
</dbReference>
<keyword evidence="6" id="KW-0865">Zymogen</keyword>
<dbReference type="InterPro" id="IPR001314">
    <property type="entry name" value="Peptidase_S1A"/>
</dbReference>
<accession>A0AAV7XWQ8</accession>
<evidence type="ECO:0000256" key="2">
    <source>
        <dbReference type="ARBA" id="ARBA00022670"/>
    </source>
</evidence>
<comment type="similarity">
    <text evidence="1">Belongs to the peptidase S1 family.</text>
</comment>
<evidence type="ECO:0000256" key="10">
    <source>
        <dbReference type="SAM" id="SignalP"/>
    </source>
</evidence>
<dbReference type="PROSITE" id="PS00135">
    <property type="entry name" value="TRYPSIN_SER"/>
    <property type="match status" value="1"/>
</dbReference>
<evidence type="ECO:0000313" key="13">
    <source>
        <dbReference type="Proteomes" id="UP001075354"/>
    </source>
</evidence>
<feature type="chain" id="PRO_5043865994" description="Peptidase S1 domain-containing protein" evidence="10">
    <location>
        <begin position="22"/>
        <end position="283"/>
    </location>
</feature>
<keyword evidence="13" id="KW-1185">Reference proteome</keyword>
<dbReference type="SUPFAM" id="SSF50494">
    <property type="entry name" value="Trypsin-like serine proteases"/>
    <property type="match status" value="1"/>
</dbReference>
<dbReference type="PANTHER" id="PTHR24276:SF91">
    <property type="entry name" value="AT26814P-RELATED"/>
    <property type="match status" value="1"/>
</dbReference>
<evidence type="ECO:0000256" key="4">
    <source>
        <dbReference type="ARBA" id="ARBA00022801"/>
    </source>
</evidence>
<comment type="caution">
    <text evidence="12">The sequence shown here is derived from an EMBL/GenBank/DDBJ whole genome shotgun (WGS) entry which is preliminary data.</text>
</comment>
<dbReference type="PROSITE" id="PS50240">
    <property type="entry name" value="TRYPSIN_DOM"/>
    <property type="match status" value="1"/>
</dbReference>
<dbReference type="InterPro" id="IPR001254">
    <property type="entry name" value="Trypsin_dom"/>
</dbReference>
<keyword evidence="7" id="KW-1015">Disulfide bond</keyword>
<dbReference type="FunFam" id="2.40.10.10:FF:000077">
    <property type="entry name" value="Predicted protein"/>
    <property type="match status" value="1"/>
</dbReference>
<dbReference type="Proteomes" id="UP001075354">
    <property type="component" value="Chromosome 4"/>
</dbReference>
<dbReference type="CDD" id="cd00190">
    <property type="entry name" value="Tryp_SPc"/>
    <property type="match status" value="1"/>
</dbReference>
<dbReference type="InterPro" id="IPR018114">
    <property type="entry name" value="TRYPSIN_HIS"/>
</dbReference>
<name>A0AAV7XWQ8_9NEOP</name>
<proteinExistence type="inferred from homology"/>
<dbReference type="PROSITE" id="PS00134">
    <property type="entry name" value="TRYPSIN_HIS"/>
    <property type="match status" value="1"/>
</dbReference>
<evidence type="ECO:0000256" key="6">
    <source>
        <dbReference type="ARBA" id="ARBA00023145"/>
    </source>
</evidence>
<dbReference type="PANTHER" id="PTHR24276">
    <property type="entry name" value="POLYSERASE-RELATED"/>
    <property type="match status" value="1"/>
</dbReference>
<evidence type="ECO:0000259" key="11">
    <source>
        <dbReference type="PROSITE" id="PS50240"/>
    </source>
</evidence>
<reference evidence="12" key="1">
    <citation type="submission" date="2022-12" db="EMBL/GenBank/DDBJ databases">
        <title>Chromosome-level genome assembly of the bean flower thrips Megalurothrips usitatus.</title>
        <authorList>
            <person name="Ma L."/>
            <person name="Liu Q."/>
            <person name="Li H."/>
            <person name="Cai W."/>
        </authorList>
    </citation>
    <scope>NUCLEOTIDE SEQUENCE</scope>
    <source>
        <strain evidence="12">Cailab_2022a</strain>
    </source>
</reference>
<dbReference type="GO" id="GO:0006508">
    <property type="term" value="P:proteolysis"/>
    <property type="evidence" value="ECO:0007669"/>
    <property type="project" value="UniProtKB-KW"/>
</dbReference>
<dbReference type="GO" id="GO:0004252">
    <property type="term" value="F:serine-type endopeptidase activity"/>
    <property type="evidence" value="ECO:0007669"/>
    <property type="project" value="InterPro"/>
</dbReference>
<evidence type="ECO:0000256" key="5">
    <source>
        <dbReference type="ARBA" id="ARBA00022825"/>
    </source>
</evidence>
<dbReference type="AlphaFoldDB" id="A0AAV7XWQ8"/>
<feature type="region of interest" description="Disordered" evidence="9">
    <location>
        <begin position="261"/>
        <end position="283"/>
    </location>
</feature>
<dbReference type="SMART" id="SM00020">
    <property type="entry name" value="Tryp_SPc"/>
    <property type="match status" value="1"/>
</dbReference>
<evidence type="ECO:0000256" key="3">
    <source>
        <dbReference type="ARBA" id="ARBA00022729"/>
    </source>
</evidence>
<dbReference type="EMBL" id="JAPTSV010000004">
    <property type="protein sequence ID" value="KAJ1528989.1"/>
    <property type="molecule type" value="Genomic_DNA"/>
</dbReference>
<keyword evidence="2 8" id="KW-0645">Protease</keyword>
<feature type="compositionally biased region" description="Basic and acidic residues" evidence="9">
    <location>
        <begin position="267"/>
        <end position="283"/>
    </location>
</feature>
<evidence type="ECO:0000256" key="7">
    <source>
        <dbReference type="ARBA" id="ARBA00023157"/>
    </source>
</evidence>
<evidence type="ECO:0000313" key="12">
    <source>
        <dbReference type="EMBL" id="KAJ1528989.1"/>
    </source>
</evidence>
<dbReference type="InterPro" id="IPR050430">
    <property type="entry name" value="Peptidase_S1"/>
</dbReference>
<dbReference type="Pfam" id="PF00089">
    <property type="entry name" value="Trypsin"/>
    <property type="match status" value="1"/>
</dbReference>
<organism evidence="12 13">
    <name type="scientific">Megalurothrips usitatus</name>
    <name type="common">bean blossom thrips</name>
    <dbReference type="NCBI Taxonomy" id="439358"/>
    <lineage>
        <taxon>Eukaryota</taxon>
        <taxon>Metazoa</taxon>
        <taxon>Ecdysozoa</taxon>
        <taxon>Arthropoda</taxon>
        <taxon>Hexapoda</taxon>
        <taxon>Insecta</taxon>
        <taxon>Pterygota</taxon>
        <taxon>Neoptera</taxon>
        <taxon>Paraneoptera</taxon>
        <taxon>Thysanoptera</taxon>
        <taxon>Terebrantia</taxon>
        <taxon>Thripoidea</taxon>
        <taxon>Thripidae</taxon>
        <taxon>Megalurothrips</taxon>
    </lineage>
</organism>
<feature type="signal peptide" evidence="10">
    <location>
        <begin position="1"/>
        <end position="21"/>
    </location>
</feature>
<gene>
    <name evidence="12" type="ORF">ONE63_007356</name>
</gene>
<dbReference type="InterPro" id="IPR043504">
    <property type="entry name" value="Peptidase_S1_PA_chymotrypsin"/>
</dbReference>
<evidence type="ECO:0000256" key="1">
    <source>
        <dbReference type="ARBA" id="ARBA00007664"/>
    </source>
</evidence>
<evidence type="ECO:0000256" key="8">
    <source>
        <dbReference type="RuleBase" id="RU363034"/>
    </source>
</evidence>
<feature type="domain" description="Peptidase S1" evidence="11">
    <location>
        <begin position="38"/>
        <end position="263"/>
    </location>
</feature>
<dbReference type="Gene3D" id="2.40.10.10">
    <property type="entry name" value="Trypsin-like serine proteases"/>
    <property type="match status" value="2"/>
</dbReference>
<evidence type="ECO:0000256" key="9">
    <source>
        <dbReference type="SAM" id="MobiDB-lite"/>
    </source>
</evidence>
<dbReference type="InterPro" id="IPR033116">
    <property type="entry name" value="TRYPSIN_SER"/>
</dbReference>
<protein>
    <recommendedName>
        <fullName evidence="11">Peptidase S1 domain-containing protein</fullName>
    </recommendedName>
</protein>
<dbReference type="InterPro" id="IPR009003">
    <property type="entry name" value="Peptidase_S1_PA"/>
</dbReference>